<dbReference type="Gene3D" id="1.10.10.10">
    <property type="entry name" value="Winged helix-like DNA-binding domain superfamily/Winged helix DNA-binding domain"/>
    <property type="match status" value="1"/>
</dbReference>
<dbReference type="RefSeq" id="WP_270946707.1">
    <property type="nucleotide sequence ID" value="NZ_JAQGLA010000002.1"/>
</dbReference>
<reference evidence="1 2" key="1">
    <citation type="submission" date="2022-11" db="EMBL/GenBank/DDBJ databases">
        <title>Draft genome sequence of Saccharopolyspora sp. WRP15-2 isolated from rhizosphere soils of wild rice in Thailand.</title>
        <authorList>
            <person name="Duangmal K."/>
            <person name="Kammanee S."/>
            <person name="Muangham S."/>
        </authorList>
    </citation>
    <scope>NUCLEOTIDE SEQUENCE [LARGE SCALE GENOMIC DNA]</scope>
    <source>
        <strain evidence="1 2">WRP15-2</strain>
    </source>
</reference>
<proteinExistence type="predicted"/>
<evidence type="ECO:0008006" key="3">
    <source>
        <dbReference type="Google" id="ProtNLM"/>
    </source>
</evidence>
<evidence type="ECO:0000313" key="1">
    <source>
        <dbReference type="EMBL" id="MDA3624142.1"/>
    </source>
</evidence>
<dbReference type="SUPFAM" id="SSF88659">
    <property type="entry name" value="Sigma3 and sigma4 domains of RNA polymerase sigma factors"/>
    <property type="match status" value="1"/>
</dbReference>
<dbReference type="InterPro" id="IPR013324">
    <property type="entry name" value="RNA_pol_sigma_r3/r4-like"/>
</dbReference>
<keyword evidence="2" id="KW-1185">Reference proteome</keyword>
<dbReference type="InterPro" id="IPR036388">
    <property type="entry name" value="WH-like_DNA-bd_sf"/>
</dbReference>
<comment type="caution">
    <text evidence="1">The sequence shown here is derived from an EMBL/GenBank/DDBJ whole genome shotgun (WGS) entry which is preliminary data.</text>
</comment>
<dbReference type="EMBL" id="JAQGLA010000002">
    <property type="protein sequence ID" value="MDA3624142.1"/>
    <property type="molecule type" value="Genomic_DNA"/>
</dbReference>
<evidence type="ECO:0000313" key="2">
    <source>
        <dbReference type="Proteomes" id="UP001210380"/>
    </source>
</evidence>
<sequence>MIEEDTATEEVPHEDKALCDRLREAGCKGPLWERAAVTFAKLGWSVMEAWLVTGVIAGKCREKGRPVELPRDWTPEDREELVAAAVATGLETFRQALESGRWKPDQGASLRTYFVGSCVLAFPNVLRRWQSERTRYRKAKDFLKQEVAAREDYIKPVDVVDAVDALKRLSSGENERNRAIWGLYHLYEHTPAEIAHVMGMSPGAVSAVLRRMAQRRRSGERRSK</sequence>
<protein>
    <recommendedName>
        <fullName evidence="3">Sigma-70 family RNA polymerase sigma factor</fullName>
    </recommendedName>
</protein>
<gene>
    <name evidence="1" type="ORF">OU415_01770</name>
</gene>
<name>A0ABT4UQY3_9PSEU</name>
<accession>A0ABT4UQY3</accession>
<dbReference type="Proteomes" id="UP001210380">
    <property type="component" value="Unassembled WGS sequence"/>
</dbReference>
<organism evidence="1 2">
    <name type="scientific">Saccharopolyspora oryzae</name>
    <dbReference type="NCBI Taxonomy" id="2997343"/>
    <lineage>
        <taxon>Bacteria</taxon>
        <taxon>Bacillati</taxon>
        <taxon>Actinomycetota</taxon>
        <taxon>Actinomycetes</taxon>
        <taxon>Pseudonocardiales</taxon>
        <taxon>Pseudonocardiaceae</taxon>
        <taxon>Saccharopolyspora</taxon>
    </lineage>
</organism>